<dbReference type="PROSITE" id="PS50016">
    <property type="entry name" value="ZF_PHD_2"/>
    <property type="match status" value="1"/>
</dbReference>
<dbReference type="EMBL" id="JAGGNH010000007">
    <property type="protein sequence ID" value="KAJ0966639.1"/>
    <property type="molecule type" value="Genomic_DNA"/>
</dbReference>
<dbReference type="SMART" id="SM00249">
    <property type="entry name" value="PHD"/>
    <property type="match status" value="2"/>
</dbReference>
<keyword evidence="2" id="KW-0479">Metal-binding</keyword>
<dbReference type="SUPFAM" id="SSF55729">
    <property type="entry name" value="Acyl-CoA N-acyltransferases (Nat)"/>
    <property type="match status" value="1"/>
</dbReference>
<dbReference type="GO" id="GO:0005634">
    <property type="term" value="C:nucleus"/>
    <property type="evidence" value="ECO:0007669"/>
    <property type="project" value="UniProtKB-SubCell"/>
</dbReference>
<evidence type="ECO:0000259" key="8">
    <source>
        <dbReference type="PROSITE" id="PS50016"/>
    </source>
</evidence>
<comment type="subcellular location">
    <subcellularLocation>
        <location evidence="1">Nucleus</location>
    </subcellularLocation>
</comment>
<protein>
    <recommendedName>
        <fullName evidence="8">PHD-type domain-containing protein</fullName>
    </recommendedName>
</protein>
<dbReference type="CDD" id="cd15539">
    <property type="entry name" value="PHD1_AIRE"/>
    <property type="match status" value="1"/>
</dbReference>
<evidence type="ECO:0000256" key="2">
    <source>
        <dbReference type="ARBA" id="ARBA00022723"/>
    </source>
</evidence>
<dbReference type="OrthoDB" id="1903104at2759"/>
<gene>
    <name evidence="9" type="ORF">J5N97_023556</name>
</gene>
<accession>A0A9D5C5G1</accession>
<keyword evidence="4" id="KW-0862">Zinc</keyword>
<feature type="domain" description="PHD-type" evidence="8">
    <location>
        <begin position="629"/>
        <end position="674"/>
    </location>
</feature>
<dbReference type="GO" id="GO:0003682">
    <property type="term" value="F:chromatin binding"/>
    <property type="evidence" value="ECO:0007669"/>
    <property type="project" value="TreeGrafter"/>
</dbReference>
<dbReference type="PANTHER" id="PTHR47025:SF2">
    <property type="entry name" value="AUTOIMMUNE REGULATOR"/>
    <property type="match status" value="1"/>
</dbReference>
<feature type="region of interest" description="Disordered" evidence="7">
    <location>
        <begin position="1"/>
        <end position="20"/>
    </location>
</feature>
<dbReference type="Pfam" id="PF23209">
    <property type="entry name" value="IDM1_C"/>
    <property type="match status" value="1"/>
</dbReference>
<feature type="region of interest" description="Disordered" evidence="7">
    <location>
        <begin position="44"/>
        <end position="84"/>
    </location>
</feature>
<dbReference type="InterPro" id="IPR032308">
    <property type="entry name" value="TDBD"/>
</dbReference>
<evidence type="ECO:0000256" key="3">
    <source>
        <dbReference type="ARBA" id="ARBA00022771"/>
    </source>
</evidence>
<keyword evidence="5" id="KW-0539">Nucleus</keyword>
<feature type="compositionally biased region" description="Polar residues" evidence="7">
    <location>
        <begin position="147"/>
        <end position="159"/>
    </location>
</feature>
<evidence type="ECO:0000256" key="4">
    <source>
        <dbReference type="ARBA" id="ARBA00022833"/>
    </source>
</evidence>
<feature type="compositionally biased region" description="Basic and acidic residues" evidence="7">
    <location>
        <begin position="521"/>
        <end position="530"/>
    </location>
</feature>
<evidence type="ECO:0000313" key="10">
    <source>
        <dbReference type="Proteomes" id="UP001085076"/>
    </source>
</evidence>
<dbReference type="Gene3D" id="3.30.40.10">
    <property type="entry name" value="Zinc/RING finger domain, C3HC4 (zinc finger)"/>
    <property type="match status" value="2"/>
</dbReference>
<reference evidence="9" key="1">
    <citation type="submission" date="2021-03" db="EMBL/GenBank/DDBJ databases">
        <authorList>
            <person name="Li Z."/>
            <person name="Yang C."/>
        </authorList>
    </citation>
    <scope>NUCLEOTIDE SEQUENCE</scope>
    <source>
        <strain evidence="9">Dzin_1.0</strain>
        <tissue evidence="9">Leaf</tissue>
    </source>
</reference>
<dbReference type="InterPro" id="IPR059153">
    <property type="entry name" value="NSD_PHD-1st"/>
</dbReference>
<evidence type="ECO:0000256" key="7">
    <source>
        <dbReference type="SAM" id="MobiDB-lite"/>
    </source>
</evidence>
<dbReference type="InterPro" id="IPR011011">
    <property type="entry name" value="Znf_FYVE_PHD"/>
</dbReference>
<dbReference type="InterPro" id="IPR056511">
    <property type="entry name" value="IDM1_C"/>
</dbReference>
<keyword evidence="10" id="KW-1185">Reference proteome</keyword>
<dbReference type="Pfam" id="PF16135">
    <property type="entry name" value="TDBD"/>
    <property type="match status" value="2"/>
</dbReference>
<dbReference type="InterPro" id="IPR019786">
    <property type="entry name" value="Zinc_finger_PHD-type_CS"/>
</dbReference>
<comment type="caution">
    <text evidence="9">The sequence shown here is derived from an EMBL/GenBank/DDBJ whole genome shotgun (WGS) entry which is preliminary data.</text>
</comment>
<dbReference type="GO" id="GO:0042393">
    <property type="term" value="F:histone binding"/>
    <property type="evidence" value="ECO:0007669"/>
    <property type="project" value="TreeGrafter"/>
</dbReference>
<organism evidence="9 10">
    <name type="scientific">Dioscorea zingiberensis</name>
    <dbReference type="NCBI Taxonomy" id="325984"/>
    <lineage>
        <taxon>Eukaryota</taxon>
        <taxon>Viridiplantae</taxon>
        <taxon>Streptophyta</taxon>
        <taxon>Embryophyta</taxon>
        <taxon>Tracheophyta</taxon>
        <taxon>Spermatophyta</taxon>
        <taxon>Magnoliopsida</taxon>
        <taxon>Liliopsida</taxon>
        <taxon>Dioscoreales</taxon>
        <taxon>Dioscoreaceae</taxon>
        <taxon>Dioscorea</taxon>
    </lineage>
</organism>
<feature type="region of interest" description="Disordered" evidence="7">
    <location>
        <begin position="485"/>
        <end position="530"/>
    </location>
</feature>
<dbReference type="GO" id="GO:0008270">
    <property type="term" value="F:zinc ion binding"/>
    <property type="evidence" value="ECO:0007669"/>
    <property type="project" value="UniProtKB-KW"/>
</dbReference>
<feature type="compositionally biased region" description="Basic and acidic residues" evidence="7">
    <location>
        <begin position="90"/>
        <end position="100"/>
    </location>
</feature>
<dbReference type="GO" id="GO:0000977">
    <property type="term" value="F:RNA polymerase II transcription regulatory region sequence-specific DNA binding"/>
    <property type="evidence" value="ECO:0007669"/>
    <property type="project" value="TreeGrafter"/>
</dbReference>
<evidence type="ECO:0000313" key="9">
    <source>
        <dbReference type="EMBL" id="KAJ0966639.1"/>
    </source>
</evidence>
<dbReference type="AlphaFoldDB" id="A0A9D5C5G1"/>
<dbReference type="InterPro" id="IPR019787">
    <property type="entry name" value="Znf_PHD-finger"/>
</dbReference>
<dbReference type="Proteomes" id="UP001085076">
    <property type="component" value="Miscellaneous, Linkage group lg07"/>
</dbReference>
<reference evidence="9" key="2">
    <citation type="journal article" date="2022" name="Hortic Res">
        <title>The genome of Dioscorea zingiberensis sheds light on the biosynthesis, origin and evolution of the medicinally important diosgenin saponins.</title>
        <authorList>
            <person name="Li Y."/>
            <person name="Tan C."/>
            <person name="Li Z."/>
            <person name="Guo J."/>
            <person name="Li S."/>
            <person name="Chen X."/>
            <person name="Wang C."/>
            <person name="Dai X."/>
            <person name="Yang H."/>
            <person name="Song W."/>
            <person name="Hou L."/>
            <person name="Xu J."/>
            <person name="Tong Z."/>
            <person name="Xu A."/>
            <person name="Yuan X."/>
            <person name="Wang W."/>
            <person name="Yang Q."/>
            <person name="Chen L."/>
            <person name="Sun Z."/>
            <person name="Wang K."/>
            <person name="Pan B."/>
            <person name="Chen J."/>
            <person name="Bao Y."/>
            <person name="Liu F."/>
            <person name="Qi X."/>
            <person name="Gang D.R."/>
            <person name="Wen J."/>
            <person name="Li J."/>
        </authorList>
    </citation>
    <scope>NUCLEOTIDE SEQUENCE</scope>
    <source>
        <strain evidence="9">Dzin_1.0</strain>
    </source>
</reference>
<evidence type="ECO:0000256" key="6">
    <source>
        <dbReference type="PROSITE-ProRule" id="PRU00146"/>
    </source>
</evidence>
<proteinExistence type="predicted"/>
<feature type="compositionally biased region" description="Polar residues" evidence="7">
    <location>
        <begin position="485"/>
        <end position="502"/>
    </location>
</feature>
<dbReference type="SUPFAM" id="SSF57903">
    <property type="entry name" value="FYVE/PHD zinc finger"/>
    <property type="match status" value="2"/>
</dbReference>
<dbReference type="FunFam" id="3.30.40.10:FF:000506">
    <property type="entry name" value="Acyl-CoA N-acyltransferase with RING/FYVE/PHD-type zinc finger domain"/>
    <property type="match status" value="1"/>
</dbReference>
<feature type="compositionally biased region" description="Low complexity" evidence="7">
    <location>
        <begin position="510"/>
        <end position="519"/>
    </location>
</feature>
<evidence type="ECO:0000256" key="5">
    <source>
        <dbReference type="ARBA" id="ARBA00023242"/>
    </source>
</evidence>
<dbReference type="Pfam" id="PF23011">
    <property type="entry name" value="PHD-1st_NSD"/>
    <property type="match status" value="1"/>
</dbReference>
<keyword evidence="3 6" id="KW-0863">Zinc-finger</keyword>
<dbReference type="InterPro" id="IPR016181">
    <property type="entry name" value="Acyl_CoA_acyltransferase"/>
</dbReference>
<dbReference type="InterPro" id="IPR013083">
    <property type="entry name" value="Znf_RING/FYVE/PHD"/>
</dbReference>
<evidence type="ECO:0000256" key="1">
    <source>
        <dbReference type="ARBA" id="ARBA00004123"/>
    </source>
</evidence>
<dbReference type="PANTHER" id="PTHR47025">
    <property type="entry name" value="AUTOIMMUNE REGULATOR"/>
    <property type="match status" value="1"/>
</dbReference>
<sequence length="992" mass="108467">MRSPSSMVSDPGMVSGRPEDFVLRSGVRSGLKREFSWALKAQAQIPTSLSRTRSGKPPAPSYSPLPVKNKKRKRSGGLDSPSLAEQIKIDELDASTKDPAPHLSGNQFRRLTRSALKGLVKPPASIDQAESGVDVPLVIEDDPKPGENQNVMTKSSTSLALEPKPEEVAGNDDLMDVDGHDGPEIPARSFPSPALEIKVDMAPSAESTLVNAVGSVKPMKTYMRLKSKLKHKGAVAPIEKVGPLMDLDEPERRFTARKTNVGIEKEDEDVSIMDAMDAVHLEYPTKRITRSATNAAVATAAMSCSQYIRKEDANVKGNGVNGSSSTPKKKMELKMSKKISITKLPSNIRELLATGLLEGFPVMYITCNELEGGLQGVIKNDGIVCSCDSCQGSKTISAYQFELHAGSTKKHPSDFIFLENGKCIHDVLKECSNCPLDMLETVIQKAIRPVTPKDSLTCRKCKGSFQSSRHVKFALLCDSCFQSQKVQSTPGSSNRVSNTGRSSRLGLVPKCSDSASKSKSSTKESSRGRLTKKDVGLHKLVFVSEILPEGTEVGYYVRGKRLLEGFIKDSGIFCRCCNTVVSPSQFEAHAGRAARRKPYNNIYTSNGVSLHELSVSLSKGRKLSASQNDDLCSICADGGDLLLCDLCPRAFHPDCVGLSSIPKGDWYCRYCHNLHQREKCLESNANAIAAGRVAGVDPIEEIFKRCIRVVKTQESDVGGCVLCRCQDYSKSGFSPRTVLLCDQCEKEYHVGCLKDHNMADLQELPEGEWFCCDDCNRIHMALQGLLIHGPEPLQDLYRDLIGKKQEESGLSNVSCVDISWRLLSGKTSSADSKPLLSKAVSILHESFDPIVDIITGRDLIPSMVYGRNLRDQDYGGMYCAVLTIGSFVVSVGILRVLGCEVAELPLVATQRENQGQGYFRLLFACIEKLLASLQVKHFVLPAADEAESIWINKFGFSKITLEKLNEYTKGAHLTIFQGTSMLHKPVPQCQGI</sequence>
<dbReference type="GO" id="GO:0045944">
    <property type="term" value="P:positive regulation of transcription by RNA polymerase II"/>
    <property type="evidence" value="ECO:0007669"/>
    <property type="project" value="TreeGrafter"/>
</dbReference>
<feature type="region of interest" description="Disordered" evidence="7">
    <location>
        <begin position="90"/>
        <end position="109"/>
    </location>
</feature>
<dbReference type="FunFam" id="3.30.40.10:FF:000494">
    <property type="entry name" value="Acyl-CoA N-acyltransferase with RING/FYVE/PHD-type zinc finger domain"/>
    <property type="match status" value="1"/>
</dbReference>
<feature type="region of interest" description="Disordered" evidence="7">
    <location>
        <begin position="139"/>
        <end position="159"/>
    </location>
</feature>
<name>A0A9D5C5G1_9LILI</name>
<dbReference type="InterPro" id="IPR001965">
    <property type="entry name" value="Znf_PHD"/>
</dbReference>
<dbReference type="PROSITE" id="PS01359">
    <property type="entry name" value="ZF_PHD_1"/>
    <property type="match status" value="1"/>
</dbReference>